<evidence type="ECO:0000256" key="4">
    <source>
        <dbReference type="PIRSR" id="PIRSR000350-3"/>
    </source>
</evidence>
<organism evidence="8 9">
    <name type="scientific">Cellulophaga baltica</name>
    <dbReference type="NCBI Taxonomy" id="76594"/>
    <lineage>
        <taxon>Bacteria</taxon>
        <taxon>Pseudomonadati</taxon>
        <taxon>Bacteroidota</taxon>
        <taxon>Flavobacteriia</taxon>
        <taxon>Flavobacteriales</taxon>
        <taxon>Flavobacteriaceae</taxon>
        <taxon>Cellulophaga</taxon>
    </lineage>
</organism>
<dbReference type="InterPro" id="IPR004099">
    <property type="entry name" value="Pyr_nucl-diS_OxRdtase_dimer"/>
</dbReference>
<dbReference type="Pfam" id="PF02852">
    <property type="entry name" value="Pyr_redox_dim"/>
    <property type="match status" value="1"/>
</dbReference>
<dbReference type="Pfam" id="PF07992">
    <property type="entry name" value="Pyr_redox_2"/>
    <property type="match status" value="1"/>
</dbReference>
<dbReference type="eggNOG" id="COG1249">
    <property type="taxonomic scope" value="Bacteria"/>
</dbReference>
<accession>A0A1G7DBQ9</accession>
<feature type="binding site" evidence="4">
    <location>
        <begin position="173"/>
        <end position="180"/>
    </location>
    <ligand>
        <name>NAD(+)</name>
        <dbReference type="ChEBI" id="CHEBI:57540"/>
    </ligand>
</feature>
<dbReference type="PRINTS" id="PR00368">
    <property type="entry name" value="FADPNR"/>
</dbReference>
<dbReference type="GO" id="GO:0016491">
    <property type="term" value="F:oxidoreductase activity"/>
    <property type="evidence" value="ECO:0007669"/>
    <property type="project" value="InterPro"/>
</dbReference>
<keyword evidence="4" id="KW-0520">NAD</keyword>
<feature type="disulfide bond" description="Redox-active" evidence="5">
    <location>
        <begin position="43"/>
        <end position="48"/>
    </location>
</feature>
<gene>
    <name evidence="8" type="ORF">SAMN04487992_101435</name>
</gene>
<dbReference type="SUPFAM" id="SSF55424">
    <property type="entry name" value="FAD/NAD-linked reductases, dimerisation (C-terminal) domain"/>
    <property type="match status" value="1"/>
</dbReference>
<dbReference type="PIRSF" id="PIRSF000350">
    <property type="entry name" value="Mercury_reductase_MerA"/>
    <property type="match status" value="1"/>
</dbReference>
<dbReference type="AlphaFoldDB" id="A0A1G7DBQ9"/>
<evidence type="ECO:0000256" key="5">
    <source>
        <dbReference type="PIRSR" id="PIRSR000350-4"/>
    </source>
</evidence>
<keyword evidence="3 4" id="KW-0274">FAD</keyword>
<evidence type="ECO:0000313" key="8">
    <source>
        <dbReference type="EMBL" id="SDE48366.1"/>
    </source>
</evidence>
<feature type="domain" description="Pyridine nucleotide-disulphide oxidoreductase dimerisation" evidence="6">
    <location>
        <begin position="340"/>
        <end position="440"/>
    </location>
</feature>
<dbReference type="Gene3D" id="3.30.390.30">
    <property type="match status" value="1"/>
</dbReference>
<comment type="similarity">
    <text evidence="1">Belongs to the class-I pyridine nucleotide-disulfide oxidoreductase family.</text>
</comment>
<feature type="binding site" evidence="4">
    <location>
        <position position="304"/>
    </location>
    <ligand>
        <name>FAD</name>
        <dbReference type="ChEBI" id="CHEBI:57692"/>
    </ligand>
</feature>
<evidence type="ECO:0000259" key="6">
    <source>
        <dbReference type="Pfam" id="PF02852"/>
    </source>
</evidence>
<dbReference type="Proteomes" id="UP000182114">
    <property type="component" value="Unassembled WGS sequence"/>
</dbReference>
<dbReference type="InterPro" id="IPR001100">
    <property type="entry name" value="Pyr_nuc-diS_OxRdtase"/>
</dbReference>
<dbReference type="Gene3D" id="3.50.50.60">
    <property type="entry name" value="FAD/NAD(P)-binding domain"/>
    <property type="match status" value="2"/>
</dbReference>
<comment type="cofactor">
    <cofactor evidence="4">
        <name>FAD</name>
        <dbReference type="ChEBI" id="CHEBI:57692"/>
    </cofactor>
    <text evidence="4">Binds 1 FAD per subunit.</text>
</comment>
<evidence type="ECO:0000256" key="1">
    <source>
        <dbReference type="ARBA" id="ARBA00007532"/>
    </source>
</evidence>
<keyword evidence="2" id="KW-0285">Flavoprotein</keyword>
<dbReference type="RefSeq" id="WP_074537247.1">
    <property type="nucleotide sequence ID" value="NZ_FNBD01000001.1"/>
</dbReference>
<reference evidence="9" key="1">
    <citation type="submission" date="2016-10" db="EMBL/GenBank/DDBJ databases">
        <authorList>
            <person name="Varghese N."/>
            <person name="Submissions S."/>
        </authorList>
    </citation>
    <scope>NUCLEOTIDE SEQUENCE [LARGE SCALE GENOMIC DNA]</scope>
    <source>
        <strain evidence="9">DSM 24729</strain>
    </source>
</reference>
<feature type="binding site" evidence="4">
    <location>
        <position position="263"/>
    </location>
    <ligand>
        <name>NAD(+)</name>
        <dbReference type="ChEBI" id="CHEBI:57540"/>
    </ligand>
</feature>
<evidence type="ECO:0000313" key="9">
    <source>
        <dbReference type="Proteomes" id="UP000182114"/>
    </source>
</evidence>
<sequence>MANKKFDVFVIGGGSAGQAVAKSCAEAGMSVAITERRDYGGTCPLRGCDPKKALLASTEVLEFARHMNGNGIVKLPKLLWSDMQKFKKIFTKPIPKASKDSLKELGITVFSGAASFLSETTIAVGDEIIEADKFVIATGLKPIELPIEGAALLKTSEDFLNLKKLPEHLVFVGGGYIGMEFAHMAARAGAKVTVIHSHERPLQGFDPDLVDTLVAYSKKIGVKFLFNAKVNKVKEGKNKLKVYYEHEDTTKHIKANIVFNTAGRVPAIDQLDLEKAKVSFSENGIAVNEYLQNAGNMNIYACGDVTDHGLPLTSMTGPEANTVSANIIKGNKVKVHTPVIPSVVYTLPNLASVGLSEEEAKKRYKNVLVNHESAADWFNARRINAPIYAYKILINERTKAIVGAHIIGPHAGETINLFSLAIRKEMTVDDMKAIVFTYPSWGYDANRML</sequence>
<dbReference type="SUPFAM" id="SSF51905">
    <property type="entry name" value="FAD/NAD(P)-binding domain"/>
    <property type="match status" value="1"/>
</dbReference>
<dbReference type="InterPro" id="IPR036188">
    <property type="entry name" value="FAD/NAD-bd_sf"/>
</dbReference>
<dbReference type="EMBL" id="FNBD01000001">
    <property type="protein sequence ID" value="SDE48366.1"/>
    <property type="molecule type" value="Genomic_DNA"/>
</dbReference>
<feature type="domain" description="FAD/NAD(P)-binding" evidence="7">
    <location>
        <begin position="6"/>
        <end position="313"/>
    </location>
</feature>
<dbReference type="PRINTS" id="PR00411">
    <property type="entry name" value="PNDRDTASEI"/>
</dbReference>
<evidence type="ECO:0000259" key="7">
    <source>
        <dbReference type="Pfam" id="PF07992"/>
    </source>
</evidence>
<feature type="binding site" evidence="4">
    <location>
        <position position="52"/>
    </location>
    <ligand>
        <name>FAD</name>
        <dbReference type="ChEBI" id="CHEBI:57692"/>
    </ligand>
</feature>
<name>A0A1G7DBQ9_9FLAO</name>
<dbReference type="PANTHER" id="PTHR43014:SF5">
    <property type="entry name" value="GLUTATHIONE REDUCTASE (NADPH)"/>
    <property type="match status" value="1"/>
</dbReference>
<keyword evidence="4" id="KW-0547">Nucleotide-binding</keyword>
<evidence type="ECO:0000256" key="2">
    <source>
        <dbReference type="ARBA" id="ARBA00022630"/>
    </source>
</evidence>
<proteinExistence type="inferred from homology"/>
<keyword evidence="9" id="KW-1185">Reference proteome</keyword>
<dbReference type="InterPro" id="IPR016156">
    <property type="entry name" value="FAD/NAD-linked_Rdtase_dimer_sf"/>
</dbReference>
<protein>
    <submittedName>
        <fullName evidence="8">Glutathione reductase (NADPH)</fullName>
    </submittedName>
</protein>
<dbReference type="InterPro" id="IPR023753">
    <property type="entry name" value="FAD/NAD-binding_dom"/>
</dbReference>
<evidence type="ECO:0000256" key="3">
    <source>
        <dbReference type="ARBA" id="ARBA00022827"/>
    </source>
</evidence>
<dbReference type="PANTHER" id="PTHR43014">
    <property type="entry name" value="MERCURIC REDUCTASE"/>
    <property type="match status" value="1"/>
</dbReference>
<dbReference type="GO" id="GO:0000166">
    <property type="term" value="F:nucleotide binding"/>
    <property type="evidence" value="ECO:0007669"/>
    <property type="project" value="UniProtKB-KW"/>
</dbReference>